<organism evidence="11 12">
    <name type="scientific">Mycoemilia scoparia</name>
    <dbReference type="NCBI Taxonomy" id="417184"/>
    <lineage>
        <taxon>Eukaryota</taxon>
        <taxon>Fungi</taxon>
        <taxon>Fungi incertae sedis</taxon>
        <taxon>Zoopagomycota</taxon>
        <taxon>Kickxellomycotina</taxon>
        <taxon>Kickxellomycetes</taxon>
        <taxon>Kickxellales</taxon>
        <taxon>Kickxellaceae</taxon>
        <taxon>Mycoemilia</taxon>
    </lineage>
</organism>
<dbReference type="GO" id="GO:0034355">
    <property type="term" value="P:NAD+ biosynthetic process via the salvage pathway"/>
    <property type="evidence" value="ECO:0007669"/>
    <property type="project" value="TreeGrafter"/>
</dbReference>
<keyword evidence="11" id="KW-0808">Transferase</keyword>
<dbReference type="NCBIfam" id="TIGR01514">
    <property type="entry name" value="NAPRTase"/>
    <property type="match status" value="1"/>
</dbReference>
<evidence type="ECO:0000256" key="3">
    <source>
        <dbReference type="ARBA" id="ARBA00013236"/>
    </source>
</evidence>
<sequence length="434" mass="49241">MPAQDPKAIKELLLPFSLLDQDLYKFTMQHAVRQHYPNALVEYQFINRDKTQQLNKQGVEWLRERVKALDTIRLLPDEKKYMQEAYPYFPREYLDYLEEFKFDVANQVKITHSTAVTSGSHTAKDFNRPRDGDYDLQVVVKGIWSEVILYEIPLLSLISEAYFKFVDTDWDHENQEMQATQKGRYLISNGCQFAEFGTRRRRDFYTQYLVVKGLANLNNSQQGVDGSGKLTGTSNVFLARHFGIPPVGTMGHEWTMAISAIEGTYANGNALALQKWYQTFKGSLGIALTDTFGTKAFFDNFDIELASVYAGVRHDSGDPFQFIETVKDHYRKIGVDYSTKVIVFSDSLDPELAVQLQQKCSEGPSKIKCSFGIGTNFTNDFCKKSGSGVKSKPMNIVIKLLECNGKHCVKLSDVKSKHTGDISEVKNAQKELGL</sequence>
<dbReference type="Pfam" id="PF04095">
    <property type="entry name" value="NAPRTase"/>
    <property type="match status" value="1"/>
</dbReference>
<dbReference type="GO" id="GO:0005829">
    <property type="term" value="C:cytosol"/>
    <property type="evidence" value="ECO:0007669"/>
    <property type="project" value="TreeGrafter"/>
</dbReference>
<comment type="PTM">
    <text evidence="8">Transiently phosphorylated on a His residue during the reaction cycle. Phosphorylation strongly increases the affinity for substrates and increases the rate of nicotinate D-ribonucleotide production. Dephosphorylation regenerates the low-affinity form of the enzyme, leading to product release.</text>
</comment>
<dbReference type="Gene3D" id="3.20.140.10">
    <property type="entry name" value="nicotinate phosphoribosyltransferase"/>
    <property type="match status" value="1"/>
</dbReference>
<evidence type="ECO:0000256" key="1">
    <source>
        <dbReference type="ARBA" id="ARBA00004952"/>
    </source>
</evidence>
<dbReference type="HAMAP" id="MF_00570">
    <property type="entry name" value="NAPRTase"/>
    <property type="match status" value="1"/>
</dbReference>
<dbReference type="EMBL" id="JANBPU010000012">
    <property type="protein sequence ID" value="KAJ1920564.1"/>
    <property type="molecule type" value="Genomic_DNA"/>
</dbReference>
<keyword evidence="4" id="KW-0597">Phosphoprotein</keyword>
<protein>
    <recommendedName>
        <fullName evidence="3 8">Nicotinate phosphoribosyltransferase</fullName>
        <ecNumber evidence="3 8">6.3.4.21</ecNumber>
    </recommendedName>
</protein>
<dbReference type="SUPFAM" id="SSF54675">
    <property type="entry name" value="Nicotinate/Quinolinate PRTase N-terminal domain-like"/>
    <property type="match status" value="1"/>
</dbReference>
<keyword evidence="11" id="KW-0328">Glycosyltransferase</keyword>
<accession>A0A9W8DWC0</accession>
<evidence type="ECO:0000259" key="10">
    <source>
        <dbReference type="Pfam" id="PF17767"/>
    </source>
</evidence>
<keyword evidence="6 8" id="KW-0662">Pyridine nucleotide biosynthesis</keyword>
<feature type="domain" description="Nicotinate/nicotinamide phosphoribosyltransferase" evidence="9">
    <location>
        <begin position="191"/>
        <end position="431"/>
    </location>
</feature>
<gene>
    <name evidence="11" type="primary">NPT1</name>
    <name evidence="11" type="ORF">H4219_001264</name>
</gene>
<dbReference type="InterPro" id="IPR036068">
    <property type="entry name" value="Nicotinate_pribotase-like_C"/>
</dbReference>
<dbReference type="Proteomes" id="UP001150538">
    <property type="component" value="Unassembled WGS sequence"/>
</dbReference>
<dbReference type="PANTHER" id="PTHR11098">
    <property type="entry name" value="NICOTINATE PHOSPHORIBOSYLTRANSFERASE"/>
    <property type="match status" value="1"/>
</dbReference>
<dbReference type="InterPro" id="IPR040727">
    <property type="entry name" value="NAPRTase_N"/>
</dbReference>
<evidence type="ECO:0000256" key="6">
    <source>
        <dbReference type="ARBA" id="ARBA00022642"/>
    </source>
</evidence>
<comment type="pathway">
    <text evidence="1 8">Cofactor biosynthesis; NAD(+) biosynthesis; nicotinate D-ribonucleotide from nicotinate: step 1/1.</text>
</comment>
<keyword evidence="5 8" id="KW-0436">Ligase</keyword>
<dbReference type="AlphaFoldDB" id="A0A9W8DWC0"/>
<evidence type="ECO:0000256" key="7">
    <source>
        <dbReference type="ARBA" id="ARBA00048668"/>
    </source>
</evidence>
<dbReference type="InterPro" id="IPR041525">
    <property type="entry name" value="N/Namide_PRibTrfase"/>
</dbReference>
<evidence type="ECO:0000256" key="8">
    <source>
        <dbReference type="RuleBase" id="RU003838"/>
    </source>
</evidence>
<comment type="catalytic activity">
    <reaction evidence="7 8">
        <text>5-phospho-alpha-D-ribose 1-diphosphate + nicotinate + ATP + H2O = nicotinate beta-D-ribonucleotide + ADP + phosphate + diphosphate</text>
        <dbReference type="Rhea" id="RHEA:36163"/>
        <dbReference type="ChEBI" id="CHEBI:15377"/>
        <dbReference type="ChEBI" id="CHEBI:30616"/>
        <dbReference type="ChEBI" id="CHEBI:32544"/>
        <dbReference type="ChEBI" id="CHEBI:33019"/>
        <dbReference type="ChEBI" id="CHEBI:43474"/>
        <dbReference type="ChEBI" id="CHEBI:57502"/>
        <dbReference type="ChEBI" id="CHEBI:58017"/>
        <dbReference type="ChEBI" id="CHEBI:456216"/>
        <dbReference type="EC" id="6.3.4.21"/>
    </reaction>
</comment>
<dbReference type="GO" id="GO:0016757">
    <property type="term" value="F:glycosyltransferase activity"/>
    <property type="evidence" value="ECO:0007669"/>
    <property type="project" value="UniProtKB-KW"/>
</dbReference>
<dbReference type="GO" id="GO:0004516">
    <property type="term" value="F:nicotinate phosphoribosyltransferase activity"/>
    <property type="evidence" value="ECO:0007669"/>
    <property type="project" value="UniProtKB-UniRule"/>
</dbReference>
<evidence type="ECO:0000313" key="11">
    <source>
        <dbReference type="EMBL" id="KAJ1920564.1"/>
    </source>
</evidence>
<reference evidence="11" key="1">
    <citation type="submission" date="2022-07" db="EMBL/GenBank/DDBJ databases">
        <title>Phylogenomic reconstructions and comparative analyses of Kickxellomycotina fungi.</title>
        <authorList>
            <person name="Reynolds N.K."/>
            <person name="Stajich J.E."/>
            <person name="Barry K."/>
            <person name="Grigoriev I.V."/>
            <person name="Crous P."/>
            <person name="Smith M.E."/>
        </authorList>
    </citation>
    <scope>NUCLEOTIDE SEQUENCE</scope>
    <source>
        <strain evidence="11">NBRC 100468</strain>
    </source>
</reference>
<name>A0A9W8DWC0_9FUNG</name>
<evidence type="ECO:0000313" key="12">
    <source>
        <dbReference type="Proteomes" id="UP001150538"/>
    </source>
</evidence>
<dbReference type="NCBIfam" id="NF003704">
    <property type="entry name" value="PRK05321.1"/>
    <property type="match status" value="1"/>
</dbReference>
<keyword evidence="12" id="KW-1185">Reference proteome</keyword>
<dbReference type="PIRSF" id="PIRSF000484">
    <property type="entry name" value="NAPRT"/>
    <property type="match status" value="1"/>
</dbReference>
<comment type="function">
    <text evidence="8">Catalyzes the synthesis of beta-nicotinate D-ribonucleotide from nicotinate and 5-phospho-D-ribose 1-phosphate at the expense of ATP.</text>
</comment>
<dbReference type="InterPro" id="IPR007229">
    <property type="entry name" value="Nic_PRibTrfase-Fam"/>
</dbReference>
<dbReference type="EC" id="6.3.4.21" evidence="3 8"/>
<proteinExistence type="inferred from homology"/>
<dbReference type="SUPFAM" id="SSF51690">
    <property type="entry name" value="Nicotinate/Quinolinate PRTase C-terminal domain-like"/>
    <property type="match status" value="1"/>
</dbReference>
<dbReference type="InterPro" id="IPR006406">
    <property type="entry name" value="Nic_PRibTrfase"/>
</dbReference>
<dbReference type="Pfam" id="PF17767">
    <property type="entry name" value="NAPRTase_N"/>
    <property type="match status" value="1"/>
</dbReference>
<comment type="caution">
    <text evidence="11">The sequence shown here is derived from an EMBL/GenBank/DDBJ whole genome shotgun (WGS) entry which is preliminary data.</text>
</comment>
<evidence type="ECO:0000256" key="5">
    <source>
        <dbReference type="ARBA" id="ARBA00022598"/>
    </source>
</evidence>
<feature type="domain" description="Nicotinate phosphoribosyltransferase N-terminal" evidence="10">
    <location>
        <begin position="19"/>
        <end position="159"/>
    </location>
</feature>
<comment type="similarity">
    <text evidence="2 8">Belongs to the NAPRTase family.</text>
</comment>
<evidence type="ECO:0000256" key="4">
    <source>
        <dbReference type="ARBA" id="ARBA00022553"/>
    </source>
</evidence>
<evidence type="ECO:0000256" key="2">
    <source>
        <dbReference type="ARBA" id="ARBA00010897"/>
    </source>
</evidence>
<dbReference type="PANTHER" id="PTHR11098:SF1">
    <property type="entry name" value="NICOTINATE PHOSPHORIBOSYLTRANSFERASE"/>
    <property type="match status" value="1"/>
</dbReference>
<dbReference type="OrthoDB" id="193380at2759"/>
<evidence type="ECO:0000259" key="9">
    <source>
        <dbReference type="Pfam" id="PF04095"/>
    </source>
</evidence>